<feature type="transmembrane region" description="Helical" evidence="1">
    <location>
        <begin position="53"/>
        <end position="74"/>
    </location>
</feature>
<evidence type="ECO:0000313" key="3">
    <source>
        <dbReference type="Proteomes" id="UP000712045"/>
    </source>
</evidence>
<keyword evidence="1" id="KW-0472">Membrane</keyword>
<protein>
    <submittedName>
        <fullName evidence="2">Uncharacterized protein</fullName>
    </submittedName>
</protein>
<keyword evidence="3" id="KW-1185">Reference proteome</keyword>
<reference evidence="2 3" key="1">
    <citation type="submission" date="2021-02" db="EMBL/GenBank/DDBJ databases">
        <title>Genome Streptomyces sp. RHZ10.</title>
        <authorList>
            <person name="Besaury L."/>
        </authorList>
    </citation>
    <scope>NUCLEOTIDE SEQUENCE [LARGE SCALE GENOMIC DNA]</scope>
    <source>
        <strain evidence="2 3">RHZ10</strain>
    </source>
</reference>
<keyword evidence="1" id="KW-0812">Transmembrane</keyword>
<dbReference type="RefSeq" id="WP_205084625.1">
    <property type="nucleotide sequence ID" value="NZ_JAFEUF010000123.1"/>
</dbReference>
<proteinExistence type="predicted"/>
<name>A0ABS2HZK2_9ACTN</name>
<dbReference type="Proteomes" id="UP000712045">
    <property type="component" value="Unassembled WGS sequence"/>
</dbReference>
<evidence type="ECO:0000256" key="1">
    <source>
        <dbReference type="SAM" id="Phobius"/>
    </source>
</evidence>
<sequence length="82" mass="9306">MTEPQQSGRRPAASWRRRGWRRWLALLVFSSVVFGLCAIFWHVLLERSWADSFTAALTMVVTAIAGQWIAALIVRRTGSTDD</sequence>
<organism evidence="2 3">
    <name type="scientific">Streptomyces durocortorensis</name>
    <dbReference type="NCBI Taxonomy" id="2811104"/>
    <lineage>
        <taxon>Bacteria</taxon>
        <taxon>Bacillati</taxon>
        <taxon>Actinomycetota</taxon>
        <taxon>Actinomycetes</taxon>
        <taxon>Kitasatosporales</taxon>
        <taxon>Streptomycetaceae</taxon>
        <taxon>Streptomyces</taxon>
    </lineage>
</organism>
<gene>
    <name evidence="2" type="ORF">JS521_21755</name>
</gene>
<accession>A0ABS2HZK2</accession>
<keyword evidence="1" id="KW-1133">Transmembrane helix</keyword>
<comment type="caution">
    <text evidence="2">The sequence shown here is derived from an EMBL/GenBank/DDBJ whole genome shotgun (WGS) entry which is preliminary data.</text>
</comment>
<feature type="transmembrane region" description="Helical" evidence="1">
    <location>
        <begin position="23"/>
        <end position="41"/>
    </location>
</feature>
<evidence type="ECO:0000313" key="2">
    <source>
        <dbReference type="EMBL" id="MBM7056426.1"/>
    </source>
</evidence>
<dbReference type="EMBL" id="JAFEUF010000123">
    <property type="protein sequence ID" value="MBM7056426.1"/>
    <property type="molecule type" value="Genomic_DNA"/>
</dbReference>